<protein>
    <submittedName>
        <fullName evidence="1">Uncharacterized protein</fullName>
    </submittedName>
</protein>
<evidence type="ECO:0000313" key="2">
    <source>
        <dbReference type="Proteomes" id="UP000503011"/>
    </source>
</evidence>
<accession>A0A6F8Z0A0</accession>
<keyword evidence="2" id="KW-1185">Reference proteome</keyword>
<dbReference type="SUPFAM" id="SSF48452">
    <property type="entry name" value="TPR-like"/>
    <property type="match status" value="1"/>
</dbReference>
<reference evidence="1 2" key="1">
    <citation type="submission" date="2020-03" db="EMBL/GenBank/DDBJ databases">
        <title>Whole genome shotgun sequence of Phytohabitans suffuscus NBRC 105367.</title>
        <authorList>
            <person name="Komaki H."/>
            <person name="Tamura T."/>
        </authorList>
    </citation>
    <scope>NUCLEOTIDE SEQUENCE [LARGE SCALE GENOMIC DNA]</scope>
    <source>
        <strain evidence="1 2">NBRC 105367</strain>
    </source>
</reference>
<dbReference type="InterPro" id="IPR011990">
    <property type="entry name" value="TPR-like_helical_dom_sf"/>
</dbReference>
<evidence type="ECO:0000313" key="1">
    <source>
        <dbReference type="EMBL" id="BCB91746.1"/>
    </source>
</evidence>
<dbReference type="KEGG" id="psuu:Psuf_090590"/>
<dbReference type="EMBL" id="AP022871">
    <property type="protein sequence ID" value="BCB91746.1"/>
    <property type="molecule type" value="Genomic_DNA"/>
</dbReference>
<dbReference type="Gene3D" id="1.25.40.10">
    <property type="entry name" value="Tetratricopeptide repeat domain"/>
    <property type="match status" value="1"/>
</dbReference>
<dbReference type="Proteomes" id="UP000503011">
    <property type="component" value="Chromosome"/>
</dbReference>
<gene>
    <name evidence="1" type="ORF">Psuf_090590</name>
</gene>
<reference evidence="1 2" key="2">
    <citation type="submission" date="2020-03" db="EMBL/GenBank/DDBJ databases">
        <authorList>
            <person name="Ichikawa N."/>
            <person name="Kimura A."/>
            <person name="Kitahashi Y."/>
            <person name="Uohara A."/>
        </authorList>
    </citation>
    <scope>NUCLEOTIDE SEQUENCE [LARGE SCALE GENOMIC DNA]</scope>
    <source>
        <strain evidence="1 2">NBRC 105367</strain>
    </source>
</reference>
<sequence length="305" mass="33196">MVASGHGGFDPDAVATLAGIAERFAAEGRWGHAIDTARSVLRQYEELAEADPDRFAELVAAARTRVERMVAEATAIGAPTAVEPSPQVRQWVAAMATATDPALDAPRAMAAELDGIAAIPARRLRKADGSVRAAVDLARRLPATTARDLAEKLARHAVVLRRFERPDLAHDAALEAVRLYETVDRQPRDDGYRAYCLYLLADGWLHGDQLDAAYATAAQAVELFKHHRGRLVPENMYDLVRLLTILARCQRERGEIEQGRQSVVDAKAIADAMRREVPGIPGSIPTVPWGLPVVPDASEVRAFYG</sequence>
<organism evidence="1 2">
    <name type="scientific">Phytohabitans suffuscus</name>
    <dbReference type="NCBI Taxonomy" id="624315"/>
    <lineage>
        <taxon>Bacteria</taxon>
        <taxon>Bacillati</taxon>
        <taxon>Actinomycetota</taxon>
        <taxon>Actinomycetes</taxon>
        <taxon>Micromonosporales</taxon>
        <taxon>Micromonosporaceae</taxon>
    </lineage>
</organism>
<dbReference type="AlphaFoldDB" id="A0A6F8Z0A0"/>
<name>A0A6F8Z0A0_9ACTN</name>
<proteinExistence type="predicted"/>